<dbReference type="SUPFAM" id="SSF103473">
    <property type="entry name" value="MFS general substrate transporter"/>
    <property type="match status" value="1"/>
</dbReference>
<dbReference type="AlphaFoldDB" id="A0A2K5CKU9"/>
<dbReference type="Ensembl" id="ENSANAT00000027122.1">
    <property type="protein sequence ID" value="ENSANAP00000009328.1"/>
    <property type="gene ID" value="ENSANAG00000022655.1"/>
</dbReference>
<feature type="transmembrane region" description="Helical" evidence="8">
    <location>
        <begin position="160"/>
        <end position="184"/>
    </location>
</feature>
<dbReference type="InterPro" id="IPR020846">
    <property type="entry name" value="MFS_dom"/>
</dbReference>
<dbReference type="Pfam" id="PF07648">
    <property type="entry name" value="Kazal_2"/>
    <property type="match status" value="1"/>
</dbReference>
<dbReference type="GeneTree" id="ENSGT01150000286901"/>
<evidence type="ECO:0000313" key="11">
    <source>
        <dbReference type="Ensembl" id="ENSANAP00000009328.1"/>
    </source>
</evidence>
<feature type="transmembrane region" description="Helical" evidence="8">
    <location>
        <begin position="323"/>
        <end position="344"/>
    </location>
</feature>
<dbReference type="PANTHER" id="PTHR11388">
    <property type="entry name" value="ORGANIC ANION TRANSPORTER"/>
    <property type="match status" value="1"/>
</dbReference>
<keyword evidence="12" id="KW-1185">Reference proteome</keyword>
<evidence type="ECO:0000256" key="2">
    <source>
        <dbReference type="ARBA" id="ARBA00009657"/>
    </source>
</evidence>
<proteinExistence type="inferred from homology"/>
<dbReference type="GO" id="GO:0015347">
    <property type="term" value="F:sodium-independent organic anion transmembrane transporter activity"/>
    <property type="evidence" value="ECO:0007669"/>
    <property type="project" value="TreeGrafter"/>
</dbReference>
<organism evidence="11 12">
    <name type="scientific">Aotus nancymaae</name>
    <name type="common">Ma's night monkey</name>
    <dbReference type="NCBI Taxonomy" id="37293"/>
    <lineage>
        <taxon>Eukaryota</taxon>
        <taxon>Metazoa</taxon>
        <taxon>Chordata</taxon>
        <taxon>Craniata</taxon>
        <taxon>Vertebrata</taxon>
        <taxon>Euteleostomi</taxon>
        <taxon>Mammalia</taxon>
        <taxon>Eutheria</taxon>
        <taxon>Euarchontoglires</taxon>
        <taxon>Primates</taxon>
        <taxon>Haplorrhini</taxon>
        <taxon>Platyrrhini</taxon>
        <taxon>Aotidae</taxon>
        <taxon>Aotus</taxon>
    </lineage>
</organism>
<dbReference type="Pfam" id="PF03137">
    <property type="entry name" value="OATP"/>
    <property type="match status" value="1"/>
</dbReference>
<dbReference type="InterPro" id="IPR004156">
    <property type="entry name" value="OATP"/>
</dbReference>
<evidence type="ECO:0000256" key="4">
    <source>
        <dbReference type="ARBA" id="ARBA00022692"/>
    </source>
</evidence>
<dbReference type="GO" id="GO:0016323">
    <property type="term" value="C:basolateral plasma membrane"/>
    <property type="evidence" value="ECO:0007669"/>
    <property type="project" value="TreeGrafter"/>
</dbReference>
<evidence type="ECO:0000256" key="1">
    <source>
        <dbReference type="ARBA" id="ARBA00004651"/>
    </source>
</evidence>
<dbReference type="Gene3D" id="1.20.1250.20">
    <property type="entry name" value="MFS general substrate transporter like domains"/>
    <property type="match status" value="2"/>
</dbReference>
<comment type="caution">
    <text evidence="8">Lacks conserved residue(s) required for the propagation of feature annotation.</text>
</comment>
<dbReference type="InterPro" id="IPR002350">
    <property type="entry name" value="Kazal_dom"/>
</dbReference>
<dbReference type="KEGG" id="anan:105713875"/>
<reference evidence="11" key="2">
    <citation type="submission" date="2025-09" db="UniProtKB">
        <authorList>
            <consortium name="Ensembl"/>
        </authorList>
    </citation>
    <scope>IDENTIFICATION</scope>
</reference>
<comment type="subcellular location">
    <subcellularLocation>
        <location evidence="1 8">Cell membrane</location>
        <topology evidence="1 8">Multi-pass membrane protein</topology>
    </subcellularLocation>
</comment>
<gene>
    <name evidence="11" type="primary">SLCO1B3</name>
</gene>
<feature type="transmembrane region" description="Helical" evidence="8">
    <location>
        <begin position="210"/>
        <end position="232"/>
    </location>
</feature>
<dbReference type="PROSITE" id="PS50850">
    <property type="entry name" value="MFS"/>
    <property type="match status" value="1"/>
</dbReference>
<dbReference type="PANTHER" id="PTHR11388:SF154">
    <property type="entry name" value="SLCO1B3-SLCO1B7 READTHROUGH TRANSCRIPT PROTEIN-RELATED"/>
    <property type="match status" value="1"/>
</dbReference>
<evidence type="ECO:0000256" key="3">
    <source>
        <dbReference type="ARBA" id="ARBA00022475"/>
    </source>
</evidence>
<keyword evidence="8" id="KW-0813">Transport</keyword>
<keyword evidence="5 8" id="KW-1133">Transmembrane helix</keyword>
<name>A0A2K5CKU9_AOTNA</name>
<feature type="transmembrane region" description="Helical" evidence="8">
    <location>
        <begin position="123"/>
        <end position="148"/>
    </location>
</feature>
<feature type="transmembrane region" description="Helical" evidence="8">
    <location>
        <begin position="351"/>
        <end position="375"/>
    </location>
</feature>
<protein>
    <recommendedName>
        <fullName evidence="8">Solute carrier organic anion transporter family member</fullName>
    </recommendedName>
</protein>
<dbReference type="Proteomes" id="UP000233020">
    <property type="component" value="Unplaced"/>
</dbReference>
<feature type="transmembrane region" description="Helical" evidence="8">
    <location>
        <begin position="571"/>
        <end position="594"/>
    </location>
</feature>
<evidence type="ECO:0000256" key="5">
    <source>
        <dbReference type="ARBA" id="ARBA00022989"/>
    </source>
</evidence>
<sequence>MKVSNIHIERRFEISSSLAGLIDGSFEIGNLLVIVFVSYFGSKLHRPKLIGIGCFLMGTGSILTALPHFFMGYYRYSKETHIDPLENSTSNLSICLINQMLSLNRTPSEIVERGCVKESGSHMWIYVFMGNMLCGIGETPIVPLGISYIDDFAKEGYSSLYLGIVNGIGMLGLVLGFILGSLFAKMYMDIGFVDLSTIRITPKDSRWVGAWWLGFVVSGLLSTISSIPFFFLPSNPNKPQKGRKVLKTNDKRNQTANLTHQGKNISKNVTGFFRSLKSILTNPPYVIFVLFTLLHMSSYICSLTHVIKNVEEQYGQSASQTNFFLGVISIPVIAIGMFLGGYIIKKFKLSLVGLAKLVFCSATMHLLAQFLHLILLCESKSVAGLTLTYDGNNSVASHVEVPLSYCNSECDCDESQWEPVCGNNGITYLSPCLAGCKSSSGNKKPIVFYNCSCVEVTGLQNKSYSAHLGECPRDDACARSYHIYVAVQVLNSFLCAIGLTSYSVLVIKIVQPELKALAIGFHSLIIRSLGGILAPIYFGALTDRTCMKWSTNSCGARGACRIHNSTFLARVYFGLTAALMFPTLVLLVVFIFVVKKKFHGKDTKASENERKVTDEANLEFLDNSEHFVSSAEEQ</sequence>
<accession>A0A2K5CKU9</accession>
<dbReference type="NCBIfam" id="TIGR00805">
    <property type="entry name" value="oat"/>
    <property type="match status" value="1"/>
</dbReference>
<dbReference type="OrthoDB" id="5062115at2759"/>
<dbReference type="SUPFAM" id="SSF100895">
    <property type="entry name" value="Kazal-type serine protease inhibitors"/>
    <property type="match status" value="1"/>
</dbReference>
<feature type="domain" description="Kazal-like" evidence="10">
    <location>
        <begin position="400"/>
        <end position="455"/>
    </location>
</feature>
<dbReference type="Gene3D" id="3.30.60.30">
    <property type="match status" value="1"/>
</dbReference>
<reference evidence="11" key="1">
    <citation type="submission" date="2025-08" db="UniProtKB">
        <authorList>
            <consortium name="Ensembl"/>
        </authorList>
    </citation>
    <scope>IDENTIFICATION</scope>
</reference>
<evidence type="ECO:0000256" key="6">
    <source>
        <dbReference type="ARBA" id="ARBA00023136"/>
    </source>
</evidence>
<keyword evidence="8" id="KW-0406">Ion transport</keyword>
<evidence type="ECO:0000259" key="9">
    <source>
        <dbReference type="PROSITE" id="PS50850"/>
    </source>
</evidence>
<comment type="similarity">
    <text evidence="2 8">Belongs to the organo anion transporter (TC 2.A.60) family.</text>
</comment>
<dbReference type="PROSITE" id="PS51465">
    <property type="entry name" value="KAZAL_2"/>
    <property type="match status" value="1"/>
</dbReference>
<feature type="transmembrane region" description="Helical" evidence="8">
    <location>
        <begin position="285"/>
        <end position="307"/>
    </location>
</feature>
<feature type="domain" description="Major facilitator superfamily (MFS) profile" evidence="9">
    <location>
        <begin position="1"/>
        <end position="595"/>
    </location>
</feature>
<dbReference type="GO" id="GO:0015125">
    <property type="term" value="F:bile acid transmembrane transporter activity"/>
    <property type="evidence" value="ECO:0007669"/>
    <property type="project" value="TreeGrafter"/>
</dbReference>
<dbReference type="InterPro" id="IPR036058">
    <property type="entry name" value="Kazal_dom_sf"/>
</dbReference>
<evidence type="ECO:0000256" key="7">
    <source>
        <dbReference type="ARBA" id="ARBA00023157"/>
    </source>
</evidence>
<evidence type="ECO:0000259" key="10">
    <source>
        <dbReference type="PROSITE" id="PS51465"/>
    </source>
</evidence>
<dbReference type="GO" id="GO:0043252">
    <property type="term" value="P:sodium-independent organic anion transport"/>
    <property type="evidence" value="ECO:0007669"/>
    <property type="project" value="TreeGrafter"/>
</dbReference>
<dbReference type="GO" id="GO:0006811">
    <property type="term" value="P:monoatomic ion transport"/>
    <property type="evidence" value="ECO:0007669"/>
    <property type="project" value="UniProtKB-KW"/>
</dbReference>
<feature type="transmembrane region" description="Helical" evidence="8">
    <location>
        <begin position="481"/>
        <end position="505"/>
    </location>
</feature>
<evidence type="ECO:0000313" key="12">
    <source>
        <dbReference type="Proteomes" id="UP000233020"/>
    </source>
</evidence>
<feature type="transmembrane region" description="Helical" evidence="8">
    <location>
        <begin position="20"/>
        <end position="42"/>
    </location>
</feature>
<keyword evidence="6 8" id="KW-0472">Membrane</keyword>
<keyword evidence="7" id="KW-1015">Disulfide bond</keyword>
<keyword evidence="4 8" id="KW-0812">Transmembrane</keyword>
<evidence type="ECO:0000256" key="8">
    <source>
        <dbReference type="RuleBase" id="RU362056"/>
    </source>
</evidence>
<feature type="transmembrane region" description="Helical" evidence="8">
    <location>
        <begin position="49"/>
        <end position="70"/>
    </location>
</feature>
<feature type="transmembrane region" description="Helical" evidence="8">
    <location>
        <begin position="517"/>
        <end position="538"/>
    </location>
</feature>
<keyword evidence="3" id="KW-1003">Cell membrane</keyword>
<dbReference type="InterPro" id="IPR036259">
    <property type="entry name" value="MFS_trans_sf"/>
</dbReference>